<sequence length="89" mass="9705">MILGVLVSVYQAEYGGDYLIVCMYANIKGAKTLSREYLGSDVSHRDGDEIGISTGMVGSFAAKKSFFIQRDLAKTMMTGVISRCQKALK</sequence>
<comment type="caution">
    <text evidence="1">The sequence shown here is derived from an EMBL/GenBank/DDBJ whole genome shotgun (WGS) entry which is preliminary data.</text>
</comment>
<evidence type="ECO:0000313" key="1">
    <source>
        <dbReference type="EMBL" id="GAG82226.1"/>
    </source>
</evidence>
<proteinExistence type="predicted"/>
<dbReference type="EMBL" id="BART01013878">
    <property type="protein sequence ID" value="GAG82226.1"/>
    <property type="molecule type" value="Genomic_DNA"/>
</dbReference>
<reference evidence="1" key="1">
    <citation type="journal article" date="2014" name="Front. Microbiol.">
        <title>High frequency of phylogenetically diverse reductive dehalogenase-homologous genes in deep subseafloor sedimentary metagenomes.</title>
        <authorList>
            <person name="Kawai M."/>
            <person name="Futagami T."/>
            <person name="Toyoda A."/>
            <person name="Takaki Y."/>
            <person name="Nishi S."/>
            <person name="Hori S."/>
            <person name="Arai W."/>
            <person name="Tsubouchi T."/>
            <person name="Morono Y."/>
            <person name="Uchiyama I."/>
            <person name="Ito T."/>
            <person name="Fujiyama A."/>
            <person name="Inagaki F."/>
            <person name="Takami H."/>
        </authorList>
    </citation>
    <scope>NUCLEOTIDE SEQUENCE</scope>
    <source>
        <strain evidence="1">Expedition CK06-06</strain>
    </source>
</reference>
<dbReference type="AlphaFoldDB" id="X1CD90"/>
<gene>
    <name evidence="1" type="ORF">S01H4_28096</name>
</gene>
<protein>
    <submittedName>
        <fullName evidence="1">Uncharacterized protein</fullName>
    </submittedName>
</protein>
<name>X1CD90_9ZZZZ</name>
<organism evidence="1">
    <name type="scientific">marine sediment metagenome</name>
    <dbReference type="NCBI Taxonomy" id="412755"/>
    <lineage>
        <taxon>unclassified sequences</taxon>
        <taxon>metagenomes</taxon>
        <taxon>ecological metagenomes</taxon>
    </lineage>
</organism>
<accession>X1CD90</accession>